<feature type="transmembrane region" description="Helical" evidence="5">
    <location>
        <begin position="179"/>
        <end position="198"/>
    </location>
</feature>
<feature type="transmembrane region" description="Helical" evidence="5">
    <location>
        <begin position="117"/>
        <end position="139"/>
    </location>
</feature>
<reference evidence="7" key="1">
    <citation type="submission" date="2021-01" db="EMBL/GenBank/DDBJ databases">
        <title>Whole genome shotgun sequence of Planobispora takensis NBRC 109077.</title>
        <authorList>
            <person name="Komaki H."/>
            <person name="Tamura T."/>
        </authorList>
    </citation>
    <scope>NUCLEOTIDE SEQUENCE</scope>
    <source>
        <strain evidence="7">NBRC 109077</strain>
    </source>
</reference>
<feature type="transmembrane region" description="Helical" evidence="5">
    <location>
        <begin position="366"/>
        <end position="389"/>
    </location>
</feature>
<feature type="transmembrane region" description="Helical" evidence="5">
    <location>
        <begin position="303"/>
        <end position="322"/>
    </location>
</feature>
<feature type="transmembrane region" description="Helical" evidence="5">
    <location>
        <begin position="93"/>
        <end position="111"/>
    </location>
</feature>
<dbReference type="Gene3D" id="1.20.1250.20">
    <property type="entry name" value="MFS general substrate transporter like domains"/>
    <property type="match status" value="2"/>
</dbReference>
<dbReference type="InterPro" id="IPR020846">
    <property type="entry name" value="MFS_dom"/>
</dbReference>
<evidence type="ECO:0000256" key="4">
    <source>
        <dbReference type="ARBA" id="ARBA00023136"/>
    </source>
</evidence>
<evidence type="ECO:0000256" key="3">
    <source>
        <dbReference type="ARBA" id="ARBA00022989"/>
    </source>
</evidence>
<gene>
    <name evidence="7" type="ORF">Pta02_52450</name>
</gene>
<dbReference type="InterPro" id="IPR036259">
    <property type="entry name" value="MFS_trans_sf"/>
</dbReference>
<feature type="transmembrane region" description="Helical" evidence="5">
    <location>
        <begin position="54"/>
        <end position="72"/>
    </location>
</feature>
<dbReference type="GO" id="GO:0005886">
    <property type="term" value="C:plasma membrane"/>
    <property type="evidence" value="ECO:0007669"/>
    <property type="project" value="UniProtKB-SubCell"/>
</dbReference>
<feature type="transmembrane region" description="Helical" evidence="5">
    <location>
        <begin position="20"/>
        <end position="42"/>
    </location>
</feature>
<keyword evidence="8" id="KW-1185">Reference proteome</keyword>
<dbReference type="SUPFAM" id="SSF103473">
    <property type="entry name" value="MFS general substrate transporter"/>
    <property type="match status" value="1"/>
</dbReference>
<organism evidence="7 8">
    <name type="scientific">Planobispora takensis</name>
    <dbReference type="NCBI Taxonomy" id="1367882"/>
    <lineage>
        <taxon>Bacteria</taxon>
        <taxon>Bacillati</taxon>
        <taxon>Actinomycetota</taxon>
        <taxon>Actinomycetes</taxon>
        <taxon>Streptosporangiales</taxon>
        <taxon>Streptosporangiaceae</taxon>
        <taxon>Planobispora</taxon>
    </lineage>
</organism>
<evidence type="ECO:0000256" key="1">
    <source>
        <dbReference type="ARBA" id="ARBA00004651"/>
    </source>
</evidence>
<protein>
    <submittedName>
        <fullName evidence="7">MFS transporter</fullName>
    </submittedName>
</protein>
<dbReference type="EMBL" id="BOOK01000037">
    <property type="protein sequence ID" value="GII03237.1"/>
    <property type="molecule type" value="Genomic_DNA"/>
</dbReference>
<feature type="transmembrane region" description="Helical" evidence="5">
    <location>
        <begin position="328"/>
        <end position="354"/>
    </location>
</feature>
<keyword evidence="2 5" id="KW-0812">Transmembrane</keyword>
<dbReference type="Pfam" id="PF07690">
    <property type="entry name" value="MFS_1"/>
    <property type="match status" value="1"/>
</dbReference>
<evidence type="ECO:0000256" key="2">
    <source>
        <dbReference type="ARBA" id="ARBA00022692"/>
    </source>
</evidence>
<dbReference type="AlphaFoldDB" id="A0A8J3T186"/>
<dbReference type="PROSITE" id="PS50850">
    <property type="entry name" value="MFS"/>
    <property type="match status" value="1"/>
</dbReference>
<evidence type="ECO:0000313" key="7">
    <source>
        <dbReference type="EMBL" id="GII03237.1"/>
    </source>
</evidence>
<proteinExistence type="predicted"/>
<evidence type="ECO:0000313" key="8">
    <source>
        <dbReference type="Proteomes" id="UP000634476"/>
    </source>
</evidence>
<accession>A0A8J3T186</accession>
<name>A0A8J3T186_9ACTN</name>
<feature type="transmembrane region" description="Helical" evidence="5">
    <location>
        <begin position="395"/>
        <end position="413"/>
    </location>
</feature>
<dbReference type="RefSeq" id="WP_239131222.1">
    <property type="nucleotide sequence ID" value="NZ_BOOK01000037.1"/>
</dbReference>
<evidence type="ECO:0000259" key="6">
    <source>
        <dbReference type="PROSITE" id="PS50850"/>
    </source>
</evidence>
<keyword evidence="3 5" id="KW-1133">Transmembrane helix</keyword>
<dbReference type="Proteomes" id="UP000634476">
    <property type="component" value="Unassembled WGS sequence"/>
</dbReference>
<feature type="domain" description="Major facilitator superfamily (MFS) profile" evidence="6">
    <location>
        <begin position="19"/>
        <end position="417"/>
    </location>
</feature>
<feature type="transmembrane region" description="Helical" evidence="5">
    <location>
        <begin position="233"/>
        <end position="258"/>
    </location>
</feature>
<feature type="transmembrane region" description="Helical" evidence="5">
    <location>
        <begin position="270"/>
        <end position="291"/>
    </location>
</feature>
<dbReference type="PANTHER" id="PTHR23528:SF1">
    <property type="entry name" value="MAJOR FACILITATOR SUPERFAMILY (MFS) PROFILE DOMAIN-CONTAINING PROTEIN"/>
    <property type="match status" value="1"/>
</dbReference>
<dbReference type="InterPro" id="IPR011701">
    <property type="entry name" value="MFS"/>
</dbReference>
<evidence type="ECO:0000256" key="5">
    <source>
        <dbReference type="SAM" id="Phobius"/>
    </source>
</evidence>
<feature type="transmembrane region" description="Helical" evidence="5">
    <location>
        <begin position="151"/>
        <end position="173"/>
    </location>
</feature>
<keyword evidence="4 5" id="KW-0472">Membrane</keyword>
<comment type="caution">
    <text evidence="7">The sequence shown here is derived from an EMBL/GenBank/DDBJ whole genome shotgun (WGS) entry which is preliminary data.</text>
</comment>
<dbReference type="GO" id="GO:0022857">
    <property type="term" value="F:transmembrane transporter activity"/>
    <property type="evidence" value="ECO:0007669"/>
    <property type="project" value="InterPro"/>
</dbReference>
<dbReference type="PANTHER" id="PTHR23528">
    <property type="match status" value="1"/>
</dbReference>
<comment type="subcellular location">
    <subcellularLocation>
        <location evidence="1">Cell membrane</location>
        <topology evidence="1">Multi-pass membrane protein</topology>
    </subcellularLocation>
</comment>
<sequence>MSALGTPPAATRKDGLPKLLGVLGVANAVMYMLYLGVGGLLVQTQIAEIDPENKVANVAMVAGVSAVFATVFNPIGGTLSDRTRSRWGRRNPWIIGGALAALATMLLMSQVSTIPMILLGWSLAQAMMNLYQAALTAIVPDRVPEERRGTASAVISVATSVGVMVGVQLAAFFVADVSLGYLVFGSAVVLGALLVVSLTHDPRPGEYEVTRRPRTSLATSVADFVSALAHRDFLWVFVGRALMVLGYFMVLLFMLFLFQDYIGLSKEEAPQAVATTTIVSTLSAMVAAIVCGPLSDRLDRRKMFVTAAGLVTAVSMLLPLLWPSMTSMIVYSIVHGAAFGAYGAVDIAIVTLVLPSKGDAARDMGILNVANAGPQMIAPFVAGAIVSAFGGYGALWAVAIVISLAGAVAVLPIRSVR</sequence>